<organism evidence="3">
    <name type="scientific">Laccaria bicolor (strain S238N-H82 / ATCC MYA-4686)</name>
    <name type="common">Bicoloured deceiver</name>
    <name type="synonym">Laccaria laccata var. bicolor</name>
    <dbReference type="NCBI Taxonomy" id="486041"/>
    <lineage>
        <taxon>Eukaryota</taxon>
        <taxon>Fungi</taxon>
        <taxon>Dikarya</taxon>
        <taxon>Basidiomycota</taxon>
        <taxon>Agaricomycotina</taxon>
        <taxon>Agaricomycetes</taxon>
        <taxon>Agaricomycetidae</taxon>
        <taxon>Agaricales</taxon>
        <taxon>Agaricineae</taxon>
        <taxon>Hydnangiaceae</taxon>
        <taxon>Laccaria</taxon>
    </lineage>
</organism>
<dbReference type="GeneID" id="6078216"/>
<gene>
    <name evidence="2" type="ORF">LACBIDRAFT_388995</name>
</gene>
<dbReference type="HOGENOM" id="CLU_062260_1_0_1"/>
<evidence type="ECO:0000313" key="3">
    <source>
        <dbReference type="Proteomes" id="UP000001194"/>
    </source>
</evidence>
<reference evidence="2 3" key="1">
    <citation type="journal article" date="2008" name="Nature">
        <title>The genome of Laccaria bicolor provides insights into mycorrhizal symbiosis.</title>
        <authorList>
            <person name="Martin F."/>
            <person name="Aerts A."/>
            <person name="Ahren D."/>
            <person name="Brun A."/>
            <person name="Danchin E.G.J."/>
            <person name="Duchaussoy F."/>
            <person name="Gibon J."/>
            <person name="Kohler A."/>
            <person name="Lindquist E."/>
            <person name="Pereda V."/>
            <person name="Salamov A."/>
            <person name="Shapiro H.J."/>
            <person name="Wuyts J."/>
            <person name="Blaudez D."/>
            <person name="Buee M."/>
            <person name="Brokstein P."/>
            <person name="Canbaeck B."/>
            <person name="Cohen D."/>
            <person name="Courty P.E."/>
            <person name="Coutinho P.M."/>
            <person name="Delaruelle C."/>
            <person name="Detter J.C."/>
            <person name="Deveau A."/>
            <person name="DiFazio S."/>
            <person name="Duplessis S."/>
            <person name="Fraissinet-Tachet L."/>
            <person name="Lucic E."/>
            <person name="Frey-Klett P."/>
            <person name="Fourrey C."/>
            <person name="Feussner I."/>
            <person name="Gay G."/>
            <person name="Grimwood J."/>
            <person name="Hoegger P.J."/>
            <person name="Jain P."/>
            <person name="Kilaru S."/>
            <person name="Labbe J."/>
            <person name="Lin Y.C."/>
            <person name="Legue V."/>
            <person name="Le Tacon F."/>
            <person name="Marmeisse R."/>
            <person name="Melayah D."/>
            <person name="Montanini B."/>
            <person name="Muratet M."/>
            <person name="Nehls U."/>
            <person name="Niculita-Hirzel H."/>
            <person name="Oudot-Le Secq M.P."/>
            <person name="Peter M."/>
            <person name="Quesneville H."/>
            <person name="Rajashekar B."/>
            <person name="Reich M."/>
            <person name="Rouhier N."/>
            <person name="Schmutz J."/>
            <person name="Yin T."/>
            <person name="Chalot M."/>
            <person name="Henrissat B."/>
            <person name="Kuees U."/>
            <person name="Lucas S."/>
            <person name="Van de Peer Y."/>
            <person name="Podila G.K."/>
            <person name="Polle A."/>
            <person name="Pukkila P.J."/>
            <person name="Richardson P.M."/>
            <person name="Rouze P."/>
            <person name="Sanders I.R."/>
            <person name="Stajich J.E."/>
            <person name="Tunlid A."/>
            <person name="Tuskan G."/>
            <person name="Grigoriev I.V."/>
        </authorList>
    </citation>
    <scope>NUCLEOTIDE SEQUENCE [LARGE SCALE GENOMIC DNA]</scope>
    <source>
        <strain evidence="3">S238N-H82 / ATCC MYA-4686</strain>
    </source>
</reference>
<dbReference type="InParanoid" id="B0DF98"/>
<sequence>MLTSIFFGFLLFSILTRASVSDTLHLTAIVGKDGVSQMECWSLLPRYAVSSQSGTVGSKQLQLGLLANGSYTMFPLPGPYNAGLHNAPNFQYVILLAGNATVTFPERPTESLSIKTGDMLIAADVLGTSALGHETVWQGGSVAVQVPFEPGFIPDHHTSPGSCR</sequence>
<keyword evidence="3" id="KW-1185">Reference proteome</keyword>
<protein>
    <submittedName>
        <fullName evidence="2">Small secreted protein</fullName>
    </submittedName>
</protein>
<dbReference type="Proteomes" id="UP000001194">
    <property type="component" value="Unassembled WGS sequence"/>
</dbReference>
<feature type="signal peptide" evidence="1">
    <location>
        <begin position="1"/>
        <end position="18"/>
    </location>
</feature>
<dbReference type="KEGG" id="lbc:LACBIDRAFT_388995"/>
<evidence type="ECO:0000256" key="1">
    <source>
        <dbReference type="SAM" id="SignalP"/>
    </source>
</evidence>
<keyword evidence="1" id="KW-0732">Signal</keyword>
<dbReference type="EMBL" id="DS547107">
    <property type="protein sequence ID" value="EDR06672.1"/>
    <property type="molecule type" value="Genomic_DNA"/>
</dbReference>
<dbReference type="OrthoDB" id="3223416at2759"/>
<evidence type="ECO:0000313" key="2">
    <source>
        <dbReference type="EMBL" id="EDR06672.1"/>
    </source>
</evidence>
<dbReference type="AlphaFoldDB" id="B0DF98"/>
<feature type="chain" id="PRO_5002747187" evidence="1">
    <location>
        <begin position="19"/>
        <end position="164"/>
    </location>
</feature>
<dbReference type="RefSeq" id="XP_001882519.1">
    <property type="nucleotide sequence ID" value="XM_001882484.1"/>
</dbReference>
<accession>B0DF98</accession>
<name>B0DF98_LACBS</name>
<proteinExistence type="predicted"/>